<dbReference type="RefSeq" id="WP_307255508.1">
    <property type="nucleotide sequence ID" value="NZ_JAUSTO010000026.1"/>
</dbReference>
<name>A0AAE4AN00_9FIRM</name>
<keyword evidence="2" id="KW-1185">Reference proteome</keyword>
<evidence type="ECO:0000313" key="1">
    <source>
        <dbReference type="EMBL" id="MDQ0153626.1"/>
    </source>
</evidence>
<dbReference type="Proteomes" id="UP001241537">
    <property type="component" value="Unassembled WGS sequence"/>
</dbReference>
<reference evidence="1" key="1">
    <citation type="submission" date="2023-07" db="EMBL/GenBank/DDBJ databases">
        <title>Genomic Encyclopedia of Type Strains, Phase IV (KMG-IV): sequencing the most valuable type-strain genomes for metagenomic binning, comparative biology and taxonomic classification.</title>
        <authorList>
            <person name="Goeker M."/>
        </authorList>
    </citation>
    <scope>NUCLEOTIDE SEQUENCE</scope>
    <source>
        <strain evidence="1">DSM 19659</strain>
    </source>
</reference>
<accession>A0AAE4AN00</accession>
<evidence type="ECO:0000313" key="2">
    <source>
        <dbReference type="Proteomes" id="UP001241537"/>
    </source>
</evidence>
<sequence length="88" mass="10742">MFRLWGKCIKNNRLVRDLIITESDFRKSRTQMVLDALTELCRSFDLAEPIWLDANIDEFRRLSHTRFRQDNFIETLDFDYLEIRVIEE</sequence>
<organism evidence="1 2">
    <name type="scientific">Moryella indoligenes</name>
    <dbReference type="NCBI Taxonomy" id="371674"/>
    <lineage>
        <taxon>Bacteria</taxon>
        <taxon>Bacillati</taxon>
        <taxon>Bacillota</taxon>
        <taxon>Clostridia</taxon>
        <taxon>Lachnospirales</taxon>
        <taxon>Lachnospiraceae</taxon>
        <taxon>Moryella</taxon>
    </lineage>
</organism>
<dbReference type="AlphaFoldDB" id="A0AAE4AN00"/>
<dbReference type="EMBL" id="JAUSTO010000026">
    <property type="protein sequence ID" value="MDQ0153626.1"/>
    <property type="molecule type" value="Genomic_DNA"/>
</dbReference>
<gene>
    <name evidence="1" type="ORF">J2S20_002347</name>
</gene>
<protein>
    <submittedName>
        <fullName evidence="1">Uncharacterized protein</fullName>
    </submittedName>
</protein>
<proteinExistence type="predicted"/>
<comment type="caution">
    <text evidence="1">The sequence shown here is derived from an EMBL/GenBank/DDBJ whole genome shotgun (WGS) entry which is preliminary data.</text>
</comment>